<dbReference type="HOGENOM" id="CLU_999497_0_0_1"/>
<dbReference type="AlphaFoldDB" id="G3AJD6"/>
<keyword evidence="2" id="KW-1185">Reference proteome</keyword>
<dbReference type="RefSeq" id="XP_007374179.1">
    <property type="nucleotide sequence ID" value="XM_007374117.1"/>
</dbReference>
<proteinExistence type="predicted"/>
<evidence type="ECO:0000313" key="1">
    <source>
        <dbReference type="EMBL" id="EGW34595.1"/>
    </source>
</evidence>
<sequence>MDNTQYYVTPVDINKGEESGEFTLEKLIFLASLRGGDYSNGVGRIGIKYAILLALPSTSENATELKQELANELQKVEGDDLEEVPEEKPVPNFADEFVDCFTDRIRTSLIRSWDMRLAEDARKRRLREFSHRLSLYIRDHARKVFKRRFNLKKDIVIDEYATMHYMFPFINTNVFLFQPDSLNCCELEADCSSIQVPNNFLFQKFEAKSEENIIRENGNKTFDQVLCFKDGKIKQVITVSQTHPAVTHFPVPRSFTGNVKHVIFRLATDKSVPITITKD</sequence>
<organism evidence="2">
    <name type="scientific">Spathaspora passalidarum (strain NRRL Y-27907 / 11-Y1)</name>
    <dbReference type="NCBI Taxonomy" id="619300"/>
    <lineage>
        <taxon>Eukaryota</taxon>
        <taxon>Fungi</taxon>
        <taxon>Dikarya</taxon>
        <taxon>Ascomycota</taxon>
        <taxon>Saccharomycotina</taxon>
        <taxon>Pichiomycetes</taxon>
        <taxon>Debaryomycetaceae</taxon>
        <taxon>Spathaspora</taxon>
    </lineage>
</organism>
<dbReference type="KEGG" id="spaa:SPAPADRAFT_60031"/>
<dbReference type="EMBL" id="GL996500">
    <property type="protein sequence ID" value="EGW34595.1"/>
    <property type="molecule type" value="Genomic_DNA"/>
</dbReference>
<protein>
    <submittedName>
        <fullName evidence="1">Uncharacterized protein</fullName>
    </submittedName>
</protein>
<dbReference type="Proteomes" id="UP000000709">
    <property type="component" value="Unassembled WGS sequence"/>
</dbReference>
<dbReference type="STRING" id="619300.G3AJD6"/>
<feature type="non-terminal residue" evidence="1">
    <location>
        <position position="279"/>
    </location>
</feature>
<reference evidence="1 2" key="1">
    <citation type="journal article" date="2011" name="Proc. Natl. Acad. Sci. U.S.A.">
        <title>Comparative genomics of xylose-fermenting fungi for enhanced biofuel production.</title>
        <authorList>
            <person name="Wohlbach D.J."/>
            <person name="Kuo A."/>
            <person name="Sato T.K."/>
            <person name="Potts K.M."/>
            <person name="Salamov A.A."/>
            <person name="LaButti K.M."/>
            <person name="Sun H."/>
            <person name="Clum A."/>
            <person name="Pangilinan J.L."/>
            <person name="Lindquist E.A."/>
            <person name="Lucas S."/>
            <person name="Lapidus A."/>
            <person name="Jin M."/>
            <person name="Gunawan C."/>
            <person name="Balan V."/>
            <person name="Dale B.E."/>
            <person name="Jeffries T.W."/>
            <person name="Zinkel R."/>
            <person name="Barry K.W."/>
            <person name="Grigoriev I.V."/>
            <person name="Gasch A.P."/>
        </authorList>
    </citation>
    <scope>NUCLEOTIDE SEQUENCE [LARGE SCALE GENOMIC DNA]</scope>
    <source>
        <strain evidence="2">NRRL Y-27907 / 11-Y1</strain>
    </source>
</reference>
<gene>
    <name evidence="1" type="ORF">SPAPADRAFT_60031</name>
</gene>
<name>G3AJD6_SPAPN</name>
<dbReference type="InterPro" id="IPR036279">
    <property type="entry name" value="5-3_exonuclease_C_sf"/>
</dbReference>
<dbReference type="GeneID" id="18873186"/>
<dbReference type="InParanoid" id="G3AJD6"/>
<dbReference type="eggNOG" id="KOG2519">
    <property type="taxonomic scope" value="Eukaryota"/>
</dbReference>
<evidence type="ECO:0000313" key="2">
    <source>
        <dbReference type="Proteomes" id="UP000000709"/>
    </source>
</evidence>
<dbReference type="SUPFAM" id="SSF47807">
    <property type="entry name" value="5' to 3' exonuclease, C-terminal subdomain"/>
    <property type="match status" value="1"/>
</dbReference>
<dbReference type="OrthoDB" id="2959108at2759"/>
<accession>G3AJD6</accession>